<dbReference type="RefSeq" id="WP_205669709.1">
    <property type="nucleotide sequence ID" value="NZ_QDFG01000114.1"/>
</dbReference>
<evidence type="ECO:0000259" key="2">
    <source>
        <dbReference type="Pfam" id="PF13007"/>
    </source>
</evidence>
<dbReference type="EMBL" id="QEWH01000142">
    <property type="protein sequence ID" value="RBA42142.1"/>
    <property type="molecule type" value="Genomic_DNA"/>
</dbReference>
<protein>
    <submittedName>
        <fullName evidence="3">IS66 family transposase</fullName>
    </submittedName>
</protein>
<feature type="coiled-coil region" evidence="1">
    <location>
        <begin position="33"/>
        <end position="67"/>
    </location>
</feature>
<evidence type="ECO:0000256" key="1">
    <source>
        <dbReference type="SAM" id="Coils"/>
    </source>
</evidence>
<name>A0A365PEU6_ACIJU</name>
<feature type="non-terminal residue" evidence="3">
    <location>
        <position position="145"/>
    </location>
</feature>
<gene>
    <name evidence="3" type="ORF">DC346_16260</name>
</gene>
<dbReference type="PANTHER" id="PTHR33678:SF1">
    <property type="entry name" value="BLL1576 PROTEIN"/>
    <property type="match status" value="1"/>
</dbReference>
<proteinExistence type="predicted"/>
<organism evidence="3 4">
    <name type="scientific">Acinetobacter junii</name>
    <dbReference type="NCBI Taxonomy" id="40215"/>
    <lineage>
        <taxon>Bacteria</taxon>
        <taxon>Pseudomonadati</taxon>
        <taxon>Pseudomonadota</taxon>
        <taxon>Gammaproteobacteria</taxon>
        <taxon>Moraxellales</taxon>
        <taxon>Moraxellaceae</taxon>
        <taxon>Acinetobacter</taxon>
    </lineage>
</organism>
<accession>A0A365PEU6</accession>
<evidence type="ECO:0000313" key="3">
    <source>
        <dbReference type="EMBL" id="RBA42142.1"/>
    </source>
</evidence>
<dbReference type="Proteomes" id="UP000253688">
    <property type="component" value="Unassembled WGS sequence"/>
</dbReference>
<dbReference type="InterPro" id="IPR024463">
    <property type="entry name" value="Transposase_TnpC_homeodom"/>
</dbReference>
<keyword evidence="1" id="KW-0175">Coiled coil</keyword>
<dbReference type="Pfam" id="PF13007">
    <property type="entry name" value="LZ_Tnp_IS66"/>
    <property type="match status" value="1"/>
</dbReference>
<reference evidence="3 4" key="1">
    <citation type="submission" date="2018-04" db="EMBL/GenBank/DDBJ databases">
        <title>Acinetobacter junii Genome sequencing and assembly.</title>
        <authorList>
            <person name="Su J."/>
            <person name="Rensing C."/>
            <person name="Mazhar H.S."/>
        </authorList>
    </citation>
    <scope>NUCLEOTIDE SEQUENCE [LARGE SCALE GENOMIC DNA]</scope>
    <source>
        <strain evidence="3 4">SC22</strain>
    </source>
</reference>
<dbReference type="PANTHER" id="PTHR33678">
    <property type="entry name" value="BLL1576 PROTEIN"/>
    <property type="match status" value="1"/>
</dbReference>
<evidence type="ECO:0000313" key="4">
    <source>
        <dbReference type="Proteomes" id="UP000253688"/>
    </source>
</evidence>
<comment type="caution">
    <text evidence="3">The sequence shown here is derived from an EMBL/GenBank/DDBJ whole genome shotgun (WGS) entry which is preliminary data.</text>
</comment>
<sequence length="145" mass="16825">MNTLPDLSQLTHEQLLEFTRQLALQHQSLAQSNQQLDARVQHLEVTNQQLDSKVQHLSILNQKYEHELALFKQHKFGSKNEHLTAKQIHLWDEAVEEDIAAVDLELERLNADKTDAATQKAKTNKPKRRLLPDHLHTIRIEHEPA</sequence>
<dbReference type="AlphaFoldDB" id="A0A365PEU6"/>
<feature type="domain" description="Transposase TnpC homeodomain" evidence="2">
    <location>
        <begin position="64"/>
        <end position="140"/>
    </location>
</feature>
<dbReference type="InterPro" id="IPR052344">
    <property type="entry name" value="Transposase-related"/>
</dbReference>